<dbReference type="Pfam" id="PF00931">
    <property type="entry name" value="NB-ARC"/>
    <property type="match status" value="1"/>
</dbReference>
<dbReference type="InterPro" id="IPR019734">
    <property type="entry name" value="TPR_rpt"/>
</dbReference>
<dbReference type="Gene3D" id="3.40.50.300">
    <property type="entry name" value="P-loop containing nucleotide triphosphate hydrolases"/>
    <property type="match status" value="1"/>
</dbReference>
<organism evidence="2 3">
    <name type="scientific">Saccharopolyspora ipomoeae</name>
    <dbReference type="NCBI Taxonomy" id="3042027"/>
    <lineage>
        <taxon>Bacteria</taxon>
        <taxon>Bacillati</taxon>
        <taxon>Actinomycetota</taxon>
        <taxon>Actinomycetes</taxon>
        <taxon>Pseudonocardiales</taxon>
        <taxon>Pseudonocardiaceae</taxon>
        <taxon>Saccharopolyspora</taxon>
    </lineage>
</organism>
<keyword evidence="3" id="KW-1185">Reference proteome</keyword>
<dbReference type="Pfam" id="PF13181">
    <property type="entry name" value="TPR_8"/>
    <property type="match status" value="1"/>
</dbReference>
<dbReference type="Proteomes" id="UP001237595">
    <property type="component" value="Unassembled WGS sequence"/>
</dbReference>
<sequence length="662" mass="72454">MRNEFSGSAGNVVQGGIAGDVHFHAAEVRREAAREVPPAPVGFVDREGPRAVLDAVLAEERHGRAGFAVISGAGGVGTSALMKMWAHDVADEFDDVLWIDFGGRPRSLDDVAARCLRSLGAADEHVPASAADRIAQLRSRTSGRRVLFGFDHVTDAEPLLELLPAAPGCVVVCTAATDAPELAIDGARPIRLSALEPAHALDYLRERGIAVDDDPASAAQVVELCGRVPRALRLIVGQMLKRRWNLARTARELREHRRDHLRDALTAYDVTVADLTDAQARCYRTLGAFPGTAFSADAIAALTGDPEADDHLAELHRVCLVEENDQGQYLLPALAAEHLGTVTDDEALRRLVAWYRRTGGFADRAVMDPHRFRAVEDRLEGENPFTRTTGREWLERERLNLLAVIRAAAARDWDPDVVVLCESPLWALHNQHKNYADTLSALVIGVESAQRLGDELAEARLRSLRGQLLTELGRLDEAAAECEAAVGLAERIGHRRGLASAVEFLGKVRYAQGEFGESIALHARSEEINRELGKPRGEAIQQHRMAMAHIALGEPERALELLRKALSCFEERDDTRLVQRVRSEMGRAHQALGEHAEAVTALRESVSIARRREASFDLAGALELLADSLTGAEREQALREALAIYDQAHSPRAERVRSRLTG</sequence>
<dbReference type="SMART" id="SM00028">
    <property type="entry name" value="TPR"/>
    <property type="match status" value="4"/>
</dbReference>
<reference evidence="2 3" key="1">
    <citation type="submission" date="2023-04" db="EMBL/GenBank/DDBJ databases">
        <title>Draft genome sequence of Saccharopolyspora sp. TS4A08 isolated from sweet potato rhizospheric soil.</title>
        <authorList>
            <person name="Suksaard P."/>
            <person name="Duangmal K."/>
        </authorList>
    </citation>
    <scope>NUCLEOTIDE SEQUENCE [LARGE SCALE GENOMIC DNA]</scope>
    <source>
        <strain evidence="2 3">TS4A08</strain>
    </source>
</reference>
<dbReference type="InterPro" id="IPR011990">
    <property type="entry name" value="TPR-like_helical_dom_sf"/>
</dbReference>
<feature type="domain" description="NB-ARC" evidence="1">
    <location>
        <begin position="64"/>
        <end position="208"/>
    </location>
</feature>
<evidence type="ECO:0000313" key="2">
    <source>
        <dbReference type="EMBL" id="MDI2031538.1"/>
    </source>
</evidence>
<gene>
    <name evidence="2" type="ORF">QFW96_23115</name>
</gene>
<dbReference type="Gene3D" id="1.25.40.10">
    <property type="entry name" value="Tetratricopeptide repeat domain"/>
    <property type="match status" value="1"/>
</dbReference>
<evidence type="ECO:0000259" key="1">
    <source>
        <dbReference type="Pfam" id="PF00931"/>
    </source>
</evidence>
<dbReference type="SUPFAM" id="SSF48452">
    <property type="entry name" value="TPR-like"/>
    <property type="match status" value="1"/>
</dbReference>
<dbReference type="Pfam" id="PF13424">
    <property type="entry name" value="TPR_12"/>
    <property type="match status" value="1"/>
</dbReference>
<dbReference type="InterPro" id="IPR002182">
    <property type="entry name" value="NB-ARC"/>
</dbReference>
<dbReference type="RefSeq" id="WP_281457813.1">
    <property type="nucleotide sequence ID" value="NZ_JASAOF010000019.1"/>
</dbReference>
<name>A0ABT6PV65_9PSEU</name>
<evidence type="ECO:0000313" key="3">
    <source>
        <dbReference type="Proteomes" id="UP001237595"/>
    </source>
</evidence>
<dbReference type="EMBL" id="JASAOF010000019">
    <property type="protein sequence ID" value="MDI2031538.1"/>
    <property type="molecule type" value="Genomic_DNA"/>
</dbReference>
<accession>A0ABT6PV65</accession>
<comment type="caution">
    <text evidence="2">The sequence shown here is derived from an EMBL/GenBank/DDBJ whole genome shotgun (WGS) entry which is preliminary data.</text>
</comment>
<dbReference type="PANTHER" id="PTHR47691">
    <property type="entry name" value="REGULATOR-RELATED"/>
    <property type="match status" value="1"/>
</dbReference>
<proteinExistence type="predicted"/>
<protein>
    <submittedName>
        <fullName evidence="2">Tetratricopeptide repeat protein</fullName>
    </submittedName>
</protein>
<dbReference type="PANTHER" id="PTHR47691:SF3">
    <property type="entry name" value="HTH-TYPE TRANSCRIPTIONAL REGULATOR RV0890C-RELATED"/>
    <property type="match status" value="1"/>
</dbReference>
<dbReference type="SUPFAM" id="SSF52540">
    <property type="entry name" value="P-loop containing nucleoside triphosphate hydrolases"/>
    <property type="match status" value="1"/>
</dbReference>
<dbReference type="InterPro" id="IPR027417">
    <property type="entry name" value="P-loop_NTPase"/>
</dbReference>